<sequence length="420" mass="45762">MNLLPAAQATLLLTSYFGNANTDGIKPLTNSEWGRFALWLRTKGLTPADLLAPDVASLIHGLQDKSISAERILALLGRGHSLALAVEKWQRAGLWIVTRSDRDYPHRLKSRLKNDSPPVLFVCGNKGLLNSGGLAVVGSRNADNEDLHFSQELGEKAAAEGKSVVSGGARGVDETAMLGAMHQGGTVIGVMADSLLKAATSAKWRKGLMEGNVVLVSPYYPEAVFNAGNAMGRNKYIYCLADSALVVHSGQKGGTLSGAEENLKKQWVPLWVKPSRDNQSANSDLVAKGGRWCASEIQVLDIAELFVPGNFTEGVNGEQAEMFAASDEPQPEAFEYPRRPQAPPGLSLREEVAVYPQADFYQIFLRELSRLAAEPVTAEYLIEAMSLNKSQMNDWLKRAEDEGSVKKLTKPMRYQFVHSH</sequence>
<evidence type="ECO:0000256" key="1">
    <source>
        <dbReference type="ARBA" id="ARBA00006525"/>
    </source>
</evidence>
<dbReference type="RefSeq" id="WP_195814900.1">
    <property type="nucleotide sequence ID" value="NZ_JADOBI010000006.1"/>
</dbReference>
<comment type="similarity">
    <text evidence="1">Belongs to the DprA/Smf family.</text>
</comment>
<evidence type="ECO:0000313" key="3">
    <source>
        <dbReference type="EMBL" id="MBF7980831.1"/>
    </source>
</evidence>
<name>A0ABS0E6V2_9GAMM</name>
<dbReference type="Gene3D" id="3.40.50.450">
    <property type="match status" value="1"/>
</dbReference>
<accession>A0ABS0E6V2</accession>
<dbReference type="PANTHER" id="PTHR43022">
    <property type="entry name" value="PROTEIN SMF"/>
    <property type="match status" value="1"/>
</dbReference>
<dbReference type="Proteomes" id="UP000636811">
    <property type="component" value="Unassembled WGS sequence"/>
</dbReference>
<reference evidence="3 4" key="1">
    <citation type="submission" date="2020-11" db="EMBL/GenBank/DDBJ databases">
        <title>Taxonomic investigation of Rahnella strains.</title>
        <authorList>
            <person name="Lee S.D."/>
        </authorList>
    </citation>
    <scope>NUCLEOTIDE SEQUENCE [LARGE SCALE GENOMIC DNA]</scope>
    <source>
        <strain evidence="3 4">SAP-17</strain>
    </source>
</reference>
<feature type="domain" description="Smf/DprA SLOG" evidence="2">
    <location>
        <begin position="96"/>
        <end position="296"/>
    </location>
</feature>
<keyword evidence="4" id="KW-1185">Reference proteome</keyword>
<comment type="caution">
    <text evidence="3">The sequence shown here is derived from an EMBL/GenBank/DDBJ whole genome shotgun (WGS) entry which is preliminary data.</text>
</comment>
<protein>
    <submittedName>
        <fullName evidence="3">DNA-protecting protein DprA</fullName>
    </submittedName>
</protein>
<organism evidence="3 4">
    <name type="scientific">Rahnella laticis</name>
    <dbReference type="NCBI Taxonomy" id="2787622"/>
    <lineage>
        <taxon>Bacteria</taxon>
        <taxon>Pseudomonadati</taxon>
        <taxon>Pseudomonadota</taxon>
        <taxon>Gammaproteobacteria</taxon>
        <taxon>Enterobacterales</taxon>
        <taxon>Yersiniaceae</taxon>
        <taxon>Rahnella</taxon>
    </lineage>
</organism>
<dbReference type="InterPro" id="IPR003488">
    <property type="entry name" value="DprA"/>
</dbReference>
<dbReference type="PANTHER" id="PTHR43022:SF1">
    <property type="entry name" value="PROTEIN SMF"/>
    <property type="match status" value="1"/>
</dbReference>
<evidence type="ECO:0000313" key="4">
    <source>
        <dbReference type="Proteomes" id="UP000636811"/>
    </source>
</evidence>
<dbReference type="SUPFAM" id="SSF102405">
    <property type="entry name" value="MCP/YpsA-like"/>
    <property type="match status" value="1"/>
</dbReference>
<gene>
    <name evidence="3" type="ORF">IV433_15565</name>
</gene>
<dbReference type="InterPro" id="IPR057666">
    <property type="entry name" value="DrpA_SLOG"/>
</dbReference>
<proteinExistence type="inferred from homology"/>
<dbReference type="EMBL" id="JADOBI010000006">
    <property type="protein sequence ID" value="MBF7980831.1"/>
    <property type="molecule type" value="Genomic_DNA"/>
</dbReference>
<dbReference type="Pfam" id="PF02481">
    <property type="entry name" value="DNA_processg_A"/>
    <property type="match status" value="1"/>
</dbReference>
<evidence type="ECO:0000259" key="2">
    <source>
        <dbReference type="Pfam" id="PF02481"/>
    </source>
</evidence>